<protein>
    <submittedName>
        <fullName evidence="1">Protein FAR1-RELATED SEQUENCE 2</fullName>
    </submittedName>
</protein>
<feature type="non-terminal residue" evidence="1">
    <location>
        <position position="1"/>
    </location>
</feature>
<accession>A0A151SFG3</accession>
<dbReference type="Gramene" id="C.cajan_23775.t">
    <property type="protein sequence ID" value="C.cajan_23775.t"/>
    <property type="gene ID" value="C.cajan_23775"/>
</dbReference>
<dbReference type="AlphaFoldDB" id="A0A151SFG3"/>
<dbReference type="Proteomes" id="UP000075243">
    <property type="component" value="Unassembled WGS sequence"/>
</dbReference>
<reference evidence="1" key="1">
    <citation type="journal article" date="2012" name="Nat. Biotechnol.">
        <title>Draft genome sequence of pigeonpea (Cajanus cajan), an orphan legume crop of resource-poor farmers.</title>
        <authorList>
            <person name="Varshney R.K."/>
            <person name="Chen W."/>
            <person name="Li Y."/>
            <person name="Bharti A.K."/>
            <person name="Saxena R.K."/>
            <person name="Schlueter J.A."/>
            <person name="Donoghue M.T."/>
            <person name="Azam S."/>
            <person name="Fan G."/>
            <person name="Whaley A.M."/>
            <person name="Farmer A.D."/>
            <person name="Sheridan J."/>
            <person name="Iwata A."/>
            <person name="Tuteja R."/>
            <person name="Penmetsa R.V."/>
            <person name="Wu W."/>
            <person name="Upadhyaya H.D."/>
            <person name="Yang S.P."/>
            <person name="Shah T."/>
            <person name="Saxena K.B."/>
            <person name="Michael T."/>
            <person name="McCombie W.R."/>
            <person name="Yang B."/>
            <person name="Zhang G."/>
            <person name="Yang H."/>
            <person name="Wang J."/>
            <person name="Spillane C."/>
            <person name="Cook D.R."/>
            <person name="May G.D."/>
            <person name="Xu X."/>
            <person name="Jackson S.A."/>
        </authorList>
    </citation>
    <scope>NUCLEOTIDE SEQUENCE [LARGE SCALE GENOMIC DNA]</scope>
</reference>
<organism evidence="1 2">
    <name type="scientific">Cajanus cajan</name>
    <name type="common">Pigeon pea</name>
    <name type="synonym">Cajanus indicus</name>
    <dbReference type="NCBI Taxonomy" id="3821"/>
    <lineage>
        <taxon>Eukaryota</taxon>
        <taxon>Viridiplantae</taxon>
        <taxon>Streptophyta</taxon>
        <taxon>Embryophyta</taxon>
        <taxon>Tracheophyta</taxon>
        <taxon>Spermatophyta</taxon>
        <taxon>Magnoliopsida</taxon>
        <taxon>eudicotyledons</taxon>
        <taxon>Gunneridae</taxon>
        <taxon>Pentapetalae</taxon>
        <taxon>rosids</taxon>
        <taxon>fabids</taxon>
        <taxon>Fabales</taxon>
        <taxon>Fabaceae</taxon>
        <taxon>Papilionoideae</taxon>
        <taxon>50 kb inversion clade</taxon>
        <taxon>NPAAA clade</taxon>
        <taxon>indigoferoid/millettioid clade</taxon>
        <taxon>Phaseoleae</taxon>
        <taxon>Cajanus</taxon>
    </lineage>
</organism>
<evidence type="ECO:0000313" key="2">
    <source>
        <dbReference type="Proteomes" id="UP000075243"/>
    </source>
</evidence>
<dbReference type="EMBL" id="KQ483412">
    <property type="protein sequence ID" value="KYP53570.1"/>
    <property type="molecule type" value="Genomic_DNA"/>
</dbReference>
<proteinExistence type="predicted"/>
<gene>
    <name evidence="1" type="ORF">KK1_024463</name>
</gene>
<name>A0A151SFG3_CAJCA</name>
<evidence type="ECO:0000313" key="1">
    <source>
        <dbReference type="EMBL" id="KYP53570.1"/>
    </source>
</evidence>
<keyword evidence="2" id="KW-1185">Reference proteome</keyword>
<sequence>QMNSVSVVHDGYYSSQLAILGLGQMPSVSSRGPHYGMQHSIQGPILQGQLTFRTPTVQGCFDLQDSIELMVMHLHDSVLICILVCIAK</sequence>